<dbReference type="PROSITE" id="PS00856">
    <property type="entry name" value="GUANYLATE_KINASE_1"/>
    <property type="match status" value="1"/>
</dbReference>
<dbReference type="PROSITE" id="PS50052">
    <property type="entry name" value="GUANYLATE_KINASE_2"/>
    <property type="match status" value="1"/>
</dbReference>
<comment type="catalytic activity">
    <reaction evidence="12">
        <text>GMP + ATP = GDP + ADP</text>
        <dbReference type="Rhea" id="RHEA:20780"/>
        <dbReference type="ChEBI" id="CHEBI:30616"/>
        <dbReference type="ChEBI" id="CHEBI:58115"/>
        <dbReference type="ChEBI" id="CHEBI:58189"/>
        <dbReference type="ChEBI" id="CHEBI:456216"/>
        <dbReference type="EC" id="2.7.4.8"/>
    </reaction>
</comment>
<dbReference type="OrthoDB" id="6334211at2759"/>
<dbReference type="NCBIfam" id="TIGR03263">
    <property type="entry name" value="guanyl_kin"/>
    <property type="match status" value="1"/>
</dbReference>
<evidence type="ECO:0000256" key="10">
    <source>
        <dbReference type="ARBA" id="ARBA00022840"/>
    </source>
</evidence>
<sequence>MSGNGRADEFWRSTALKDMSADQWERLCDGCGRCCLHKLEDEDSGALLFTRVACKELDLEAARCRHYDTRQQRVPDCLVLSPAMDEKIYQWLPDTCAYRLLWQGATLPLWHPLRHGGDRRPLIRAGISVVGLAISEDDVCEDELEDFAIELTDPFDPRGEEEPLMSPGTLFIVSAPSGAGKTSLVNALISELDQVAVSVSYTTRAKRPGESHGDDYFFVEVAAFEQRKMQGDFLEHAQVFDNFYGTSRSAIEQQLNTGFDVILEIDWQGAQQVRQTMPDTCSIFILPPSQAVLEQRLNDRGQDSQETISRRMRDARQEMSHYAEYDFVVINDDFKRALIELKSIFVADRLQTRRQERRFSSLIPDLIRD</sequence>
<dbReference type="EC" id="2.7.4.8" evidence="4"/>
<keyword evidence="7" id="KW-0808">Transferase</keyword>
<gene>
    <name evidence="13" type="ORF">CTOB1V02_LOCUS15045</name>
</gene>
<dbReference type="PANTHER" id="PTHR23117">
    <property type="entry name" value="GUANYLATE KINASE-RELATED"/>
    <property type="match status" value="1"/>
</dbReference>
<evidence type="ECO:0000256" key="2">
    <source>
        <dbReference type="ARBA" id="ARBA00004496"/>
    </source>
</evidence>
<evidence type="ECO:0000256" key="5">
    <source>
        <dbReference type="ARBA" id="ARBA00016296"/>
    </source>
</evidence>
<reference evidence="13" key="1">
    <citation type="submission" date="2020-11" db="EMBL/GenBank/DDBJ databases">
        <authorList>
            <person name="Tran Van P."/>
        </authorList>
    </citation>
    <scope>NUCLEOTIDE SEQUENCE</scope>
</reference>
<comment type="subcellular location">
    <subcellularLocation>
        <location evidence="2">Cytoplasm</location>
    </subcellularLocation>
</comment>
<evidence type="ECO:0000256" key="9">
    <source>
        <dbReference type="ARBA" id="ARBA00022777"/>
    </source>
</evidence>
<dbReference type="FunFam" id="3.40.50.300:FF:000084">
    <property type="entry name" value="Guanylate kinase"/>
    <property type="match status" value="1"/>
</dbReference>
<dbReference type="SUPFAM" id="SSF52540">
    <property type="entry name" value="P-loop containing nucleoside triphosphate hydrolases"/>
    <property type="match status" value="1"/>
</dbReference>
<dbReference type="PANTHER" id="PTHR23117:SF13">
    <property type="entry name" value="GUANYLATE KINASE"/>
    <property type="match status" value="1"/>
</dbReference>
<dbReference type="FunFam" id="3.30.63.10:FF:000005">
    <property type="entry name" value="Guanylate kinase"/>
    <property type="match status" value="1"/>
</dbReference>
<dbReference type="InterPro" id="IPR027417">
    <property type="entry name" value="P-loop_NTPase"/>
</dbReference>
<dbReference type="GO" id="GO:0005829">
    <property type="term" value="C:cytosol"/>
    <property type="evidence" value="ECO:0007669"/>
    <property type="project" value="TreeGrafter"/>
</dbReference>
<evidence type="ECO:0000256" key="12">
    <source>
        <dbReference type="ARBA" id="ARBA00048594"/>
    </source>
</evidence>
<dbReference type="CDD" id="cd00071">
    <property type="entry name" value="GMPK"/>
    <property type="match status" value="1"/>
</dbReference>
<evidence type="ECO:0000256" key="1">
    <source>
        <dbReference type="ARBA" id="ARBA00003531"/>
    </source>
</evidence>
<dbReference type="Pfam" id="PF03692">
    <property type="entry name" value="CxxCxxCC"/>
    <property type="match status" value="1"/>
</dbReference>
<evidence type="ECO:0000256" key="7">
    <source>
        <dbReference type="ARBA" id="ARBA00022679"/>
    </source>
</evidence>
<dbReference type="Gene3D" id="3.30.63.10">
    <property type="entry name" value="Guanylate Kinase phosphate binding domain"/>
    <property type="match status" value="1"/>
</dbReference>
<keyword evidence="9" id="KW-0418">Kinase</keyword>
<keyword evidence="6" id="KW-0963">Cytoplasm</keyword>
<dbReference type="GO" id="GO:0005524">
    <property type="term" value="F:ATP binding"/>
    <property type="evidence" value="ECO:0007669"/>
    <property type="project" value="UniProtKB-KW"/>
</dbReference>
<dbReference type="HAMAP" id="MF_00328">
    <property type="entry name" value="Guanylate_kinase"/>
    <property type="match status" value="1"/>
</dbReference>
<dbReference type="SMART" id="SM00072">
    <property type="entry name" value="GuKc"/>
    <property type="match status" value="1"/>
</dbReference>
<dbReference type="NCBIfam" id="NF003507">
    <property type="entry name" value="PRK05170.2-5"/>
    <property type="match status" value="1"/>
</dbReference>
<dbReference type="GO" id="GO:0004385">
    <property type="term" value="F:GMP kinase activity"/>
    <property type="evidence" value="ECO:0007669"/>
    <property type="project" value="UniProtKB-EC"/>
</dbReference>
<dbReference type="InterPro" id="IPR008144">
    <property type="entry name" value="Guanylate_kin-like_dom"/>
</dbReference>
<dbReference type="Pfam" id="PF00625">
    <property type="entry name" value="Guanylate_kin"/>
    <property type="match status" value="1"/>
</dbReference>
<evidence type="ECO:0000256" key="6">
    <source>
        <dbReference type="ARBA" id="ARBA00022490"/>
    </source>
</evidence>
<evidence type="ECO:0000256" key="3">
    <source>
        <dbReference type="ARBA" id="ARBA00005790"/>
    </source>
</evidence>
<keyword evidence="10" id="KW-0067">ATP-binding</keyword>
<dbReference type="AlphaFoldDB" id="A0A7R8WXM8"/>
<dbReference type="InterPro" id="IPR020590">
    <property type="entry name" value="Guanylate_kinase_CS"/>
</dbReference>
<dbReference type="InterPro" id="IPR005358">
    <property type="entry name" value="Puta_zinc/iron-chelating_dom"/>
</dbReference>
<name>A0A7R8WXM8_9CRUS</name>
<dbReference type="Gene3D" id="3.40.50.300">
    <property type="entry name" value="P-loop containing nucleotide triphosphate hydrolases"/>
    <property type="match status" value="1"/>
</dbReference>
<dbReference type="InterPro" id="IPR017665">
    <property type="entry name" value="Guanylate_kinase"/>
</dbReference>
<evidence type="ECO:0000256" key="8">
    <source>
        <dbReference type="ARBA" id="ARBA00022741"/>
    </source>
</evidence>
<evidence type="ECO:0000313" key="13">
    <source>
        <dbReference type="EMBL" id="CAD7237230.1"/>
    </source>
</evidence>
<proteinExistence type="inferred from homology"/>
<dbReference type="InterPro" id="IPR008145">
    <property type="entry name" value="GK/Ca_channel_bsu"/>
</dbReference>
<evidence type="ECO:0000256" key="11">
    <source>
        <dbReference type="ARBA" id="ARBA00030128"/>
    </source>
</evidence>
<accession>A0A7R8WXM8</accession>
<protein>
    <recommendedName>
        <fullName evidence="5">Guanylate kinase</fullName>
        <ecNumber evidence="4">2.7.4.8</ecNumber>
    </recommendedName>
    <alternativeName>
        <fullName evidence="11">GMP kinase</fullName>
    </alternativeName>
</protein>
<comment type="similarity">
    <text evidence="3">Belongs to the guanylate kinase family.</text>
</comment>
<evidence type="ECO:0000256" key="4">
    <source>
        <dbReference type="ARBA" id="ARBA00012961"/>
    </source>
</evidence>
<keyword evidence="8" id="KW-0547">Nucleotide-binding</keyword>
<dbReference type="EMBL" id="OB685984">
    <property type="protein sequence ID" value="CAD7237230.1"/>
    <property type="molecule type" value="Genomic_DNA"/>
</dbReference>
<organism evidence="13">
    <name type="scientific">Cyprideis torosa</name>
    <dbReference type="NCBI Taxonomy" id="163714"/>
    <lineage>
        <taxon>Eukaryota</taxon>
        <taxon>Metazoa</taxon>
        <taxon>Ecdysozoa</taxon>
        <taxon>Arthropoda</taxon>
        <taxon>Crustacea</taxon>
        <taxon>Oligostraca</taxon>
        <taxon>Ostracoda</taxon>
        <taxon>Podocopa</taxon>
        <taxon>Podocopida</taxon>
        <taxon>Cytherocopina</taxon>
        <taxon>Cytheroidea</taxon>
        <taxon>Cytherideidae</taxon>
        <taxon>Cyprideis</taxon>
    </lineage>
</organism>
<comment type="function">
    <text evidence="1">Essential for recycling GMP and indirectly, cGMP.</text>
</comment>
<dbReference type="NCBIfam" id="NF003501">
    <property type="entry name" value="PRK05170.1-5"/>
    <property type="match status" value="1"/>
</dbReference>